<protein>
    <submittedName>
        <fullName evidence="1">Uncharacterized protein</fullName>
    </submittedName>
</protein>
<reference evidence="1 2" key="1">
    <citation type="submission" date="2019-03" db="EMBL/GenBank/DDBJ databases">
        <authorList>
            <consortium name="Pathogen Informatics"/>
        </authorList>
    </citation>
    <scope>NUCLEOTIDE SEQUENCE [LARGE SCALE GENOMIC DNA]</scope>
    <source>
        <strain evidence="1 2">NCTC12998</strain>
    </source>
</reference>
<dbReference type="EMBL" id="CAADJE010000026">
    <property type="protein sequence ID" value="VFS82545.1"/>
    <property type="molecule type" value="Genomic_DNA"/>
</dbReference>
<sequence length="87" mass="9537">MRRLSLSQRLALVFTSLLLLCAAAVCVVQLYSSAQYGNAMVQRLSVGLAQQIVAREPLLDARGQVNREALKPLFDRLMVFNPASSST</sequence>
<proteinExistence type="predicted"/>
<accession>A0A485CD51</accession>
<name>A0A485CD51_RAOPL</name>
<evidence type="ECO:0000313" key="2">
    <source>
        <dbReference type="Proteomes" id="UP000345637"/>
    </source>
</evidence>
<evidence type="ECO:0000313" key="1">
    <source>
        <dbReference type="EMBL" id="VFS82545.1"/>
    </source>
</evidence>
<gene>
    <name evidence="1" type="ORF">NCTC12998_05641</name>
</gene>
<organism evidence="1 2">
    <name type="scientific">Raoultella planticola</name>
    <name type="common">Klebsiella planticola</name>
    <dbReference type="NCBI Taxonomy" id="575"/>
    <lineage>
        <taxon>Bacteria</taxon>
        <taxon>Pseudomonadati</taxon>
        <taxon>Pseudomonadota</taxon>
        <taxon>Gammaproteobacteria</taxon>
        <taxon>Enterobacterales</taxon>
        <taxon>Enterobacteriaceae</taxon>
        <taxon>Klebsiella/Raoultella group</taxon>
        <taxon>Raoultella</taxon>
    </lineage>
</organism>
<dbReference type="Proteomes" id="UP000345637">
    <property type="component" value="Unassembled WGS sequence"/>
</dbReference>
<dbReference type="AlphaFoldDB" id="A0A485CD51"/>